<reference evidence="8 9" key="1">
    <citation type="submission" date="2024-01" db="EMBL/GenBank/DDBJ databases">
        <title>Novel species of the genus Luteimonas isolated from rivers.</title>
        <authorList>
            <person name="Lu H."/>
        </authorList>
    </citation>
    <scope>NUCLEOTIDE SEQUENCE [LARGE SCALE GENOMIC DNA]</scope>
    <source>
        <strain evidence="8 9">FXH3W</strain>
    </source>
</reference>
<feature type="transmembrane region" description="Helical" evidence="7">
    <location>
        <begin position="158"/>
        <end position="176"/>
    </location>
</feature>
<evidence type="ECO:0000256" key="4">
    <source>
        <dbReference type="ARBA" id="ARBA00022692"/>
    </source>
</evidence>
<accession>A0ABU7UW06</accession>
<proteinExistence type="predicted"/>
<feature type="transmembrane region" description="Helical" evidence="7">
    <location>
        <begin position="6"/>
        <end position="24"/>
    </location>
</feature>
<keyword evidence="3 8" id="KW-0808">Transferase</keyword>
<evidence type="ECO:0000256" key="5">
    <source>
        <dbReference type="ARBA" id="ARBA00022989"/>
    </source>
</evidence>
<evidence type="ECO:0000256" key="6">
    <source>
        <dbReference type="ARBA" id="ARBA00023136"/>
    </source>
</evidence>
<feature type="transmembrane region" description="Helical" evidence="7">
    <location>
        <begin position="211"/>
        <end position="230"/>
    </location>
</feature>
<dbReference type="GO" id="GO:0016740">
    <property type="term" value="F:transferase activity"/>
    <property type="evidence" value="ECO:0007669"/>
    <property type="project" value="UniProtKB-KW"/>
</dbReference>
<keyword evidence="6 7" id="KW-0472">Membrane</keyword>
<dbReference type="Pfam" id="PF00953">
    <property type="entry name" value="Glycos_transf_4"/>
    <property type="match status" value="1"/>
</dbReference>
<dbReference type="InterPro" id="IPR000715">
    <property type="entry name" value="Glycosyl_transferase_4"/>
</dbReference>
<dbReference type="RefSeq" id="WP_331702910.1">
    <property type="nucleotide sequence ID" value="NZ_JAZHBO010000001.1"/>
</dbReference>
<dbReference type="EC" id="2.7.8.-" evidence="8"/>
<feature type="transmembrane region" description="Helical" evidence="7">
    <location>
        <begin position="94"/>
        <end position="116"/>
    </location>
</feature>
<keyword evidence="2" id="KW-1003">Cell membrane</keyword>
<feature type="transmembrane region" description="Helical" evidence="7">
    <location>
        <begin position="182"/>
        <end position="199"/>
    </location>
</feature>
<keyword evidence="9" id="KW-1185">Reference proteome</keyword>
<keyword evidence="5 7" id="KW-1133">Transmembrane helix</keyword>
<evidence type="ECO:0000256" key="3">
    <source>
        <dbReference type="ARBA" id="ARBA00022679"/>
    </source>
</evidence>
<dbReference type="EMBL" id="JAZHBO010000001">
    <property type="protein sequence ID" value="MEF2154751.1"/>
    <property type="molecule type" value="Genomic_DNA"/>
</dbReference>
<feature type="transmembrane region" description="Helical" evidence="7">
    <location>
        <begin position="242"/>
        <end position="261"/>
    </location>
</feature>
<sequence>MSIERGLLAVAVTVIVLLILQPVARKLNLLDYPAGRKDHAHPTPITGGLAVAIGIATTQTFSLAAFDRELWSFFAASGLLIVTGIVDDKYDLRWYWRIGIQVVAALIMVYGAHVRVEQLGPAFGIEQFSLGIVAVPFTVFATVGLINAINMIDGADGLSGLLVTAALLMIAAAAHYAGNTVIAERQLILIGAMLAFLLFNMRFRWQPKAKVFLGNAGSAFLGFVIAWQVFRLSQNPGHPVSPALALWFLPIPVMDTLVLMLRRLRVGKSPFAADRNHIHHLMMEAGFGPTQTGLVLAGFSLVCGLIAAQAMRLDVPTPLLLVAFGLLCAAWFWLTRVRDRAIGFFRALYNTGLLGHRKMPAPPVP</sequence>
<feature type="transmembrane region" description="Helical" evidence="7">
    <location>
        <begin position="292"/>
        <end position="311"/>
    </location>
</feature>
<comment type="subcellular location">
    <subcellularLocation>
        <location evidence="1">Cell membrane</location>
        <topology evidence="1">Multi-pass membrane protein</topology>
    </subcellularLocation>
</comment>
<comment type="caution">
    <text evidence="8">The sequence shown here is derived from an EMBL/GenBank/DDBJ whole genome shotgun (WGS) entry which is preliminary data.</text>
</comment>
<evidence type="ECO:0000313" key="8">
    <source>
        <dbReference type="EMBL" id="MEF2154751.1"/>
    </source>
</evidence>
<protein>
    <submittedName>
        <fullName evidence="8">MraY family glycosyltransferase</fullName>
        <ecNumber evidence="8">2.7.8.-</ecNumber>
    </submittedName>
</protein>
<dbReference type="Proteomes" id="UP001356170">
    <property type="component" value="Unassembled WGS sequence"/>
</dbReference>
<feature type="transmembrane region" description="Helical" evidence="7">
    <location>
        <begin position="45"/>
        <end position="64"/>
    </location>
</feature>
<feature type="transmembrane region" description="Helical" evidence="7">
    <location>
        <begin position="317"/>
        <end position="334"/>
    </location>
</feature>
<dbReference type="PANTHER" id="PTHR22926">
    <property type="entry name" value="PHOSPHO-N-ACETYLMURAMOYL-PENTAPEPTIDE-TRANSFERASE"/>
    <property type="match status" value="1"/>
</dbReference>
<evidence type="ECO:0000256" key="1">
    <source>
        <dbReference type="ARBA" id="ARBA00004651"/>
    </source>
</evidence>
<evidence type="ECO:0000256" key="2">
    <source>
        <dbReference type="ARBA" id="ARBA00022475"/>
    </source>
</evidence>
<dbReference type="CDD" id="cd06853">
    <property type="entry name" value="GT_WecA_like"/>
    <property type="match status" value="1"/>
</dbReference>
<name>A0ABU7UW06_9GAMM</name>
<feature type="transmembrane region" description="Helical" evidence="7">
    <location>
        <begin position="128"/>
        <end position="146"/>
    </location>
</feature>
<dbReference type="PANTHER" id="PTHR22926:SF3">
    <property type="entry name" value="UNDECAPRENYL-PHOSPHATE ALPHA-N-ACETYLGLUCOSAMINYL 1-PHOSPHATE TRANSFERASE"/>
    <property type="match status" value="1"/>
</dbReference>
<organism evidence="8 9">
    <name type="scientific">Aquilutibacter rugosus</name>
    <dbReference type="NCBI Taxonomy" id="3115820"/>
    <lineage>
        <taxon>Bacteria</taxon>
        <taxon>Pseudomonadati</taxon>
        <taxon>Pseudomonadota</taxon>
        <taxon>Gammaproteobacteria</taxon>
        <taxon>Lysobacterales</taxon>
        <taxon>Lysobacteraceae</taxon>
        <taxon>Aquilutibacter</taxon>
    </lineage>
</organism>
<evidence type="ECO:0000256" key="7">
    <source>
        <dbReference type="SAM" id="Phobius"/>
    </source>
</evidence>
<keyword evidence="4 7" id="KW-0812">Transmembrane</keyword>
<gene>
    <name evidence="8" type="ORF">V3390_00635</name>
</gene>
<evidence type="ECO:0000313" key="9">
    <source>
        <dbReference type="Proteomes" id="UP001356170"/>
    </source>
</evidence>